<dbReference type="EMBL" id="CALNXJ010000080">
    <property type="protein sequence ID" value="CAH3161533.1"/>
    <property type="molecule type" value="Genomic_DNA"/>
</dbReference>
<sequence length="679" mass="77003">MVQPAYFASYQTKTFAVLEATRTIGYFARGVSLLNMTAVAVDRFVAIHYHLRYPQLMTKRRVVYLLAGLWIITVSLSSSGVIDKNVYEQTRAKMAGEFERYFLEKNDSLKTIVELNCVLNVPLMFVTMSGNTFVLVAVMKTPSLRSPSTIMLCSLAVSDLLVSLAVQPLYVASYLSRNYSVFEATRTLGFIASGVSLFTMTTIGVDRLLALHLHLRYPLLMTQRRAIYLLTALWIIAVLLSCSAFLNKIVYEYTITVSIFISLFTCAVSYVKIFCIVRRHHIQIKIQEKAVESLNSGKNQEIQRSKKGAENAFIYFIAMILCYTPLFISMSISVELWKIEWILADTLVFLNSSINPFLYCWRLRDLRAAILKTKRKCFCNFGTNQSRNQENSSGLGTVEIANCILNAPLMLVSIIGNVLVLATILRTPSLRSPSMIFLGNLAVSDLFVALFAQPIYILAYMYTTGNNYLGRATHVMGFSACGTSLSTITALAVDRVLSLHYHMRYPDFVTTRRALCTSATLWSIHVLISLLSTRSKKMYYFAATVSISICLSVCSVCFIKIYRIVHKHQLQINIQQQAVERLNEALENNQRVTRSAKGAKNIFIYYIVMITCYTPLFSAYLTSGIPQIRYRFRWTFPVTVAFLNSSINPVLYCWRHRELRKAVLKTARLICFKGQIETN</sequence>
<evidence type="ECO:0000256" key="2">
    <source>
        <dbReference type="ARBA" id="ARBA00022475"/>
    </source>
</evidence>
<keyword evidence="2" id="KW-1003">Cell membrane</keyword>
<evidence type="ECO:0000256" key="1">
    <source>
        <dbReference type="ARBA" id="ARBA00004651"/>
    </source>
</evidence>
<evidence type="ECO:0000313" key="10">
    <source>
        <dbReference type="Proteomes" id="UP001159428"/>
    </source>
</evidence>
<dbReference type="SUPFAM" id="SSF81321">
    <property type="entry name" value="Family A G protein-coupled receptor-like"/>
    <property type="match status" value="3"/>
</dbReference>
<gene>
    <name evidence="9" type="ORF">PMEA_00033807</name>
</gene>
<dbReference type="Pfam" id="PF00001">
    <property type="entry name" value="7tm_1"/>
    <property type="match status" value="3"/>
</dbReference>
<feature type="transmembrane region" description="Helical" evidence="7">
    <location>
        <begin position="312"/>
        <end position="332"/>
    </location>
</feature>
<dbReference type="InterPro" id="IPR000276">
    <property type="entry name" value="GPCR_Rhodpsn"/>
</dbReference>
<keyword evidence="5 7" id="KW-0472">Membrane</keyword>
<proteinExistence type="predicted"/>
<dbReference type="SMART" id="SM01381">
    <property type="entry name" value="7TM_GPCR_Srsx"/>
    <property type="match status" value="1"/>
</dbReference>
<dbReference type="Gene3D" id="1.20.1070.10">
    <property type="entry name" value="Rhodopsin 7-helix transmembrane proteins"/>
    <property type="match status" value="3"/>
</dbReference>
<feature type="domain" description="G-protein coupled receptors family 1 profile" evidence="8">
    <location>
        <begin position="416"/>
        <end position="652"/>
    </location>
</feature>
<keyword evidence="4 7" id="KW-1133">Transmembrane helix</keyword>
<dbReference type="PRINTS" id="PR00237">
    <property type="entry name" value="GPCRRHODOPSN"/>
</dbReference>
<dbReference type="CDD" id="cd00637">
    <property type="entry name" value="7tm_classA_rhodopsin-like"/>
    <property type="match status" value="2"/>
</dbReference>
<protein>
    <recommendedName>
        <fullName evidence="8">G-protein coupled receptors family 1 profile domain-containing protein</fullName>
    </recommendedName>
</protein>
<keyword evidence="3 7" id="KW-0812">Transmembrane</keyword>
<feature type="transmembrane region" description="Helical" evidence="7">
    <location>
        <begin position="603"/>
        <end position="622"/>
    </location>
</feature>
<dbReference type="Proteomes" id="UP001159428">
    <property type="component" value="Unassembled WGS sequence"/>
</dbReference>
<evidence type="ECO:0000259" key="8">
    <source>
        <dbReference type="PROSITE" id="PS50262"/>
    </source>
</evidence>
<feature type="transmembrane region" description="Helical" evidence="7">
    <location>
        <begin position="62"/>
        <end position="82"/>
    </location>
</feature>
<feature type="transmembrane region" description="Helical" evidence="7">
    <location>
        <begin position="404"/>
        <end position="425"/>
    </location>
</feature>
<dbReference type="PANTHER" id="PTHR22750">
    <property type="entry name" value="G-PROTEIN COUPLED RECEPTOR"/>
    <property type="match status" value="1"/>
</dbReference>
<comment type="subcellular location">
    <subcellularLocation>
        <location evidence="1">Cell membrane</location>
        <topology evidence="1">Multi-pass membrane protein</topology>
    </subcellularLocation>
</comment>
<dbReference type="AlphaFoldDB" id="A0AAU9Y0P2"/>
<organism evidence="9 10">
    <name type="scientific">Pocillopora meandrina</name>
    <dbReference type="NCBI Taxonomy" id="46732"/>
    <lineage>
        <taxon>Eukaryota</taxon>
        <taxon>Metazoa</taxon>
        <taxon>Cnidaria</taxon>
        <taxon>Anthozoa</taxon>
        <taxon>Hexacorallia</taxon>
        <taxon>Scleractinia</taxon>
        <taxon>Astrocoeniina</taxon>
        <taxon>Pocilloporidae</taxon>
        <taxon>Pocillopora</taxon>
    </lineage>
</organism>
<evidence type="ECO:0000313" key="9">
    <source>
        <dbReference type="EMBL" id="CAH3161533.1"/>
    </source>
</evidence>
<feature type="transmembrane region" description="Helical" evidence="7">
    <location>
        <begin position="187"/>
        <end position="205"/>
    </location>
</feature>
<feature type="transmembrane region" description="Helical" evidence="7">
    <location>
        <begin position="474"/>
        <end position="493"/>
    </location>
</feature>
<evidence type="ECO:0000256" key="4">
    <source>
        <dbReference type="ARBA" id="ARBA00022989"/>
    </source>
</evidence>
<comment type="caution">
    <text evidence="9">The sequence shown here is derived from an EMBL/GenBank/DDBJ whole genome shotgun (WGS) entry which is preliminary data.</text>
</comment>
<feature type="transmembrane region" description="Helical" evidence="7">
    <location>
        <begin position="437"/>
        <end position="462"/>
    </location>
</feature>
<feature type="transmembrane region" description="Helical" evidence="7">
    <location>
        <begin position="150"/>
        <end position="175"/>
    </location>
</feature>
<feature type="transmembrane region" description="Helical" evidence="7">
    <location>
        <begin position="118"/>
        <end position="138"/>
    </location>
</feature>
<reference evidence="9 10" key="1">
    <citation type="submission" date="2022-05" db="EMBL/GenBank/DDBJ databases">
        <authorList>
            <consortium name="Genoscope - CEA"/>
            <person name="William W."/>
        </authorList>
    </citation>
    <scope>NUCLEOTIDE SEQUENCE [LARGE SCALE GENOMIC DNA]</scope>
</reference>
<evidence type="ECO:0000256" key="6">
    <source>
        <dbReference type="SAM" id="Coils"/>
    </source>
</evidence>
<dbReference type="PROSITE" id="PS50262">
    <property type="entry name" value="G_PROTEIN_RECEP_F1_2"/>
    <property type="match status" value="3"/>
</dbReference>
<evidence type="ECO:0000256" key="5">
    <source>
        <dbReference type="ARBA" id="ARBA00023136"/>
    </source>
</evidence>
<feature type="coiled-coil region" evidence="6">
    <location>
        <begin position="565"/>
        <end position="592"/>
    </location>
</feature>
<keyword evidence="10" id="KW-1185">Reference proteome</keyword>
<accession>A0AAU9Y0P2</accession>
<feature type="transmembrane region" description="Helical" evidence="7">
    <location>
        <begin position="226"/>
        <end position="247"/>
    </location>
</feature>
<dbReference type="GO" id="GO:0005886">
    <property type="term" value="C:plasma membrane"/>
    <property type="evidence" value="ECO:0007669"/>
    <property type="project" value="UniProtKB-SubCell"/>
</dbReference>
<feature type="domain" description="G-protein coupled receptors family 1 profile" evidence="8">
    <location>
        <begin position="130"/>
        <end position="359"/>
    </location>
</feature>
<feature type="domain" description="G-protein coupled receptors family 1 profile" evidence="8">
    <location>
        <begin position="1"/>
        <end position="77"/>
    </location>
</feature>
<feature type="transmembrane region" description="Helical" evidence="7">
    <location>
        <begin position="253"/>
        <end position="277"/>
    </location>
</feature>
<feature type="transmembrane region" description="Helical" evidence="7">
    <location>
        <begin position="634"/>
        <end position="654"/>
    </location>
</feature>
<name>A0AAU9Y0P2_9CNID</name>
<dbReference type="GO" id="GO:0004930">
    <property type="term" value="F:G protein-coupled receptor activity"/>
    <property type="evidence" value="ECO:0007669"/>
    <property type="project" value="InterPro"/>
</dbReference>
<keyword evidence="6" id="KW-0175">Coiled coil</keyword>
<feature type="transmembrane region" description="Helical" evidence="7">
    <location>
        <begin position="538"/>
        <end position="562"/>
    </location>
</feature>
<dbReference type="InterPro" id="IPR017452">
    <property type="entry name" value="GPCR_Rhodpsn_7TM"/>
</dbReference>
<evidence type="ECO:0000256" key="3">
    <source>
        <dbReference type="ARBA" id="ARBA00022692"/>
    </source>
</evidence>
<evidence type="ECO:0000256" key="7">
    <source>
        <dbReference type="SAM" id="Phobius"/>
    </source>
</evidence>